<feature type="compositionally biased region" description="Basic and acidic residues" evidence="3">
    <location>
        <begin position="96"/>
        <end position="107"/>
    </location>
</feature>
<dbReference type="Pfam" id="PF05383">
    <property type="entry name" value="La"/>
    <property type="match status" value="1"/>
</dbReference>
<evidence type="ECO:0000259" key="4">
    <source>
        <dbReference type="PROSITE" id="PS50961"/>
    </source>
</evidence>
<feature type="compositionally biased region" description="Polar residues" evidence="3">
    <location>
        <begin position="129"/>
        <end position="149"/>
    </location>
</feature>
<evidence type="ECO:0000313" key="6">
    <source>
        <dbReference type="Proteomes" id="UP001626550"/>
    </source>
</evidence>
<dbReference type="PANTHER" id="PTHR22792">
    <property type="entry name" value="LUPUS LA PROTEIN-RELATED"/>
    <property type="match status" value="1"/>
</dbReference>
<feature type="region of interest" description="Disordered" evidence="3">
    <location>
        <begin position="82"/>
        <end position="149"/>
    </location>
</feature>
<dbReference type="AlphaFoldDB" id="A0ABD2QLB2"/>
<dbReference type="PANTHER" id="PTHR22792:SF132">
    <property type="entry name" value="LA-RELATED PROTEIN 1"/>
    <property type="match status" value="1"/>
</dbReference>
<feature type="domain" description="HTH La-type RNA-binding" evidence="4">
    <location>
        <begin position="200"/>
        <end position="291"/>
    </location>
</feature>
<dbReference type="Proteomes" id="UP001626550">
    <property type="component" value="Unassembled WGS sequence"/>
</dbReference>
<keyword evidence="1 2" id="KW-0694">RNA-binding</keyword>
<protein>
    <submittedName>
        <fullName evidence="5">La ribonucleoprotein domain member 1</fullName>
    </submittedName>
</protein>
<name>A0ABD2QLB2_9PLAT</name>
<dbReference type="InterPro" id="IPR036388">
    <property type="entry name" value="WH-like_DNA-bd_sf"/>
</dbReference>
<evidence type="ECO:0000256" key="3">
    <source>
        <dbReference type="SAM" id="MobiDB-lite"/>
    </source>
</evidence>
<evidence type="ECO:0000256" key="1">
    <source>
        <dbReference type="ARBA" id="ARBA00022884"/>
    </source>
</evidence>
<dbReference type="EMBL" id="JBJKFK010000067">
    <property type="protein sequence ID" value="KAL3320225.1"/>
    <property type="molecule type" value="Genomic_DNA"/>
</dbReference>
<dbReference type="CDD" id="cd07323">
    <property type="entry name" value="LAM"/>
    <property type="match status" value="1"/>
</dbReference>
<dbReference type="PROSITE" id="PS50961">
    <property type="entry name" value="HTH_LA"/>
    <property type="match status" value="1"/>
</dbReference>
<dbReference type="InterPro" id="IPR006630">
    <property type="entry name" value="La_HTH"/>
</dbReference>
<dbReference type="GO" id="GO:0005737">
    <property type="term" value="C:cytoplasm"/>
    <property type="evidence" value="ECO:0007669"/>
    <property type="project" value="UniProtKB-ARBA"/>
</dbReference>
<comment type="caution">
    <text evidence="5">The sequence shown here is derived from an EMBL/GenBank/DDBJ whole genome shotgun (WGS) entry which is preliminary data.</text>
</comment>
<reference evidence="5 6" key="1">
    <citation type="submission" date="2024-11" db="EMBL/GenBank/DDBJ databases">
        <title>Adaptive evolution of stress response genes in parasites aligns with host niche diversity.</title>
        <authorList>
            <person name="Hahn C."/>
            <person name="Resl P."/>
        </authorList>
    </citation>
    <scope>NUCLEOTIDE SEQUENCE [LARGE SCALE GENOMIC DNA]</scope>
    <source>
        <strain evidence="5">EGGRZ-B1_66</strain>
        <tissue evidence="5">Body</tissue>
    </source>
</reference>
<feature type="compositionally biased region" description="Basic and acidic residues" evidence="3">
    <location>
        <begin position="45"/>
        <end position="68"/>
    </location>
</feature>
<evidence type="ECO:0000256" key="2">
    <source>
        <dbReference type="PROSITE-ProRule" id="PRU00332"/>
    </source>
</evidence>
<dbReference type="SMART" id="SM00715">
    <property type="entry name" value="LA"/>
    <property type="match status" value="1"/>
</dbReference>
<feature type="compositionally biased region" description="Polar residues" evidence="3">
    <location>
        <begin position="13"/>
        <end position="41"/>
    </location>
</feature>
<dbReference type="InterPro" id="IPR045180">
    <property type="entry name" value="La_dom_prot"/>
</dbReference>
<dbReference type="GO" id="GO:1990904">
    <property type="term" value="C:ribonucleoprotein complex"/>
    <property type="evidence" value="ECO:0007669"/>
    <property type="project" value="UniProtKB-KW"/>
</dbReference>
<keyword evidence="6" id="KW-1185">Reference proteome</keyword>
<feature type="compositionally biased region" description="Low complexity" evidence="3">
    <location>
        <begin position="112"/>
        <end position="121"/>
    </location>
</feature>
<proteinExistence type="predicted"/>
<feature type="region of interest" description="Disordered" evidence="3">
    <location>
        <begin position="363"/>
        <end position="389"/>
    </location>
</feature>
<evidence type="ECO:0000313" key="5">
    <source>
        <dbReference type="EMBL" id="KAL3320225.1"/>
    </source>
</evidence>
<accession>A0ABD2QLB2</accession>
<dbReference type="SUPFAM" id="SSF46785">
    <property type="entry name" value="Winged helix' DNA-binding domain"/>
    <property type="match status" value="1"/>
</dbReference>
<dbReference type="InterPro" id="IPR036390">
    <property type="entry name" value="WH_DNA-bd_sf"/>
</dbReference>
<sequence length="529" mass="57961">MSVMSSAWKKDTASNSKTSGATSSDDQDWPSLNTVSSSQPAKPSKGQERRYTEGSNVDDKNVGNKTRWENITIPVIYNSTKKNLSTNGAAGKPKSGNKDTDDKENMYKSKSKAGQSASSEGAAHRPNSKIRSNTRSANKNPRNVSSGNGVRSYQAAGFQFLPLYPANPGSHTSTLHKDQPPPSGPPAGICVLPPGTDSRLACSILIRQQLARQIDFYFSPDNLAHDIFLRKNMDTEGWVPLSTIAKFNRIATLCSDIDEITEAVCECCMVEVDKDKRRVRCLVQPTIWVFNREGGSHAAELAAPPPTVSKRSRTISNMSEPDDLDEIHLQRLLIIAPNDQESPPNSHALVDIIQNHLATYAKDVSSHDESVPPPLPQQVEPPEGQEQARSDELKKIKADLAPLDVNTHQLKPMVPGPHSAPLPVHPFRASQGSFTSSVFPRFISPQNVFPTGLGLACQFIPLSYFIPHLLNYADLLSPNNHKIPKQNEHETCFGPSHAKLLPDRTNKARHNNGKSSATQFCTFGKTLSR</sequence>
<gene>
    <name evidence="5" type="primary">LARP1</name>
    <name evidence="5" type="ORF">Ciccas_001083</name>
</gene>
<keyword evidence="5" id="KW-0687">Ribonucleoprotein</keyword>
<dbReference type="GO" id="GO:0003723">
    <property type="term" value="F:RNA binding"/>
    <property type="evidence" value="ECO:0007669"/>
    <property type="project" value="UniProtKB-UniRule"/>
</dbReference>
<dbReference type="Gene3D" id="1.10.10.10">
    <property type="entry name" value="Winged helix-like DNA-binding domain superfamily/Winged helix DNA-binding domain"/>
    <property type="match status" value="1"/>
</dbReference>
<organism evidence="5 6">
    <name type="scientific">Cichlidogyrus casuarinus</name>
    <dbReference type="NCBI Taxonomy" id="1844966"/>
    <lineage>
        <taxon>Eukaryota</taxon>
        <taxon>Metazoa</taxon>
        <taxon>Spiralia</taxon>
        <taxon>Lophotrochozoa</taxon>
        <taxon>Platyhelminthes</taxon>
        <taxon>Monogenea</taxon>
        <taxon>Monopisthocotylea</taxon>
        <taxon>Dactylogyridea</taxon>
        <taxon>Ancyrocephalidae</taxon>
        <taxon>Cichlidogyrus</taxon>
    </lineage>
</organism>
<feature type="region of interest" description="Disordered" evidence="3">
    <location>
        <begin position="169"/>
        <end position="188"/>
    </location>
</feature>
<feature type="region of interest" description="Disordered" evidence="3">
    <location>
        <begin position="1"/>
        <end position="70"/>
    </location>
</feature>